<sequence length="243" mass="26078">MTTTPHEAASTGAADRPLNLAEYFLLLDLDERGGRLLLDGSTSGLALAGAVLADLAGRGHLTVTRDEVLVEPASGSAVEGLERPLAQVLGIIADHGREHPPRDAEQWINRFSRSELREALLQSLESRGIIEHTEGKVLGLFRRERYPEADPNPELDLRARIGEVLYGSAPADAVTWPLISLLRSTRLLHVVFPDRHTADLRALSTTPVGEGSTRDSVAEALQATQNAIAEYLVATTGGASALD</sequence>
<evidence type="ECO:0000256" key="3">
    <source>
        <dbReference type="ARBA" id="ARBA00023121"/>
    </source>
</evidence>
<evidence type="ECO:0000256" key="1">
    <source>
        <dbReference type="ARBA" id="ARBA00004255"/>
    </source>
</evidence>
<keyword evidence="2" id="KW-0333">Golgi apparatus</keyword>
<proteinExistence type="predicted"/>
<reference evidence="5 6" key="1">
    <citation type="submission" date="2016-10" db="EMBL/GenBank/DDBJ databases">
        <authorList>
            <person name="de Groot N.N."/>
        </authorList>
    </citation>
    <scope>NUCLEOTIDE SEQUENCE [LARGE SCALE GENOMIC DNA]</scope>
    <source>
        <strain evidence="5 6">CGMCC 1.7054</strain>
    </source>
</reference>
<dbReference type="RefSeq" id="WP_091694066.1">
    <property type="nucleotide sequence ID" value="NZ_FPCG01000002.1"/>
</dbReference>
<dbReference type="Gene3D" id="1.10.3630.10">
    <property type="entry name" value="yeast vps74-n-term truncation variant domain like"/>
    <property type="match status" value="1"/>
</dbReference>
<evidence type="ECO:0000256" key="4">
    <source>
        <dbReference type="ARBA" id="ARBA00023136"/>
    </source>
</evidence>
<gene>
    <name evidence="5" type="ORF">SAMN04487966_10226</name>
</gene>
<keyword evidence="4" id="KW-0472">Membrane</keyword>
<protein>
    <submittedName>
        <fullName evidence="5">Golgi phosphoprotein 3 (GPP34)</fullName>
    </submittedName>
</protein>
<dbReference type="Pfam" id="PF05719">
    <property type="entry name" value="GPP34"/>
    <property type="match status" value="1"/>
</dbReference>
<dbReference type="OrthoDB" id="4962633at2"/>
<keyword evidence="3" id="KW-0446">Lipid-binding</keyword>
<dbReference type="GO" id="GO:0005737">
    <property type="term" value="C:cytoplasm"/>
    <property type="evidence" value="ECO:0007669"/>
    <property type="project" value="UniProtKB-ARBA"/>
</dbReference>
<dbReference type="GO" id="GO:0012505">
    <property type="term" value="C:endomembrane system"/>
    <property type="evidence" value="ECO:0007669"/>
    <property type="project" value="UniProtKB-ARBA"/>
</dbReference>
<dbReference type="STRING" id="574650.SAMN04487966_10226"/>
<dbReference type="AlphaFoldDB" id="A0A1I7MFU2"/>
<evidence type="ECO:0000256" key="2">
    <source>
        <dbReference type="ARBA" id="ARBA00023034"/>
    </source>
</evidence>
<dbReference type="GO" id="GO:0070273">
    <property type="term" value="F:phosphatidylinositol-4-phosphate binding"/>
    <property type="evidence" value="ECO:0007669"/>
    <property type="project" value="InterPro"/>
</dbReference>
<dbReference type="Proteomes" id="UP000198881">
    <property type="component" value="Unassembled WGS sequence"/>
</dbReference>
<evidence type="ECO:0000313" key="5">
    <source>
        <dbReference type="EMBL" id="SFV20804.1"/>
    </source>
</evidence>
<name>A0A1I7MFU2_9MICC</name>
<dbReference type="EMBL" id="FPCG01000002">
    <property type="protein sequence ID" value="SFV20804.1"/>
    <property type="molecule type" value="Genomic_DNA"/>
</dbReference>
<dbReference type="InterPro" id="IPR008628">
    <property type="entry name" value="GPP34-like"/>
</dbReference>
<comment type="subcellular location">
    <subcellularLocation>
        <location evidence="1">Golgi apparatus membrane</location>
        <topology evidence="1">Peripheral membrane protein</topology>
        <orientation evidence="1">Cytoplasmic side</orientation>
    </subcellularLocation>
</comment>
<accession>A0A1I7MFU2</accession>
<dbReference type="InterPro" id="IPR038261">
    <property type="entry name" value="GPP34-like_sf"/>
</dbReference>
<keyword evidence="6" id="KW-1185">Reference proteome</keyword>
<evidence type="ECO:0000313" key="6">
    <source>
        <dbReference type="Proteomes" id="UP000198881"/>
    </source>
</evidence>
<organism evidence="5 6">
    <name type="scientific">Micrococcus terreus</name>
    <dbReference type="NCBI Taxonomy" id="574650"/>
    <lineage>
        <taxon>Bacteria</taxon>
        <taxon>Bacillati</taxon>
        <taxon>Actinomycetota</taxon>
        <taxon>Actinomycetes</taxon>
        <taxon>Micrococcales</taxon>
        <taxon>Micrococcaceae</taxon>
        <taxon>Micrococcus</taxon>
    </lineage>
</organism>